<evidence type="ECO:0000256" key="1">
    <source>
        <dbReference type="SAM" id="MobiDB-lite"/>
    </source>
</evidence>
<dbReference type="PROSITE" id="PS51178">
    <property type="entry name" value="PASTA"/>
    <property type="match status" value="1"/>
</dbReference>
<dbReference type="Gene3D" id="3.30.10.20">
    <property type="match status" value="1"/>
</dbReference>
<reference evidence="3" key="1">
    <citation type="submission" date="2020-11" db="EMBL/GenBank/DDBJ databases">
        <title>Isolation and identification of active actinomycetes.</title>
        <authorList>
            <person name="Sun X."/>
        </authorList>
    </citation>
    <scope>NUCLEOTIDE SEQUENCE</scope>
    <source>
        <strain evidence="3">NEAU-A11</strain>
    </source>
</reference>
<dbReference type="AlphaFoldDB" id="A0A931C7I5"/>
<dbReference type="SMART" id="SM00740">
    <property type="entry name" value="PASTA"/>
    <property type="match status" value="1"/>
</dbReference>
<feature type="compositionally biased region" description="Basic and acidic residues" evidence="1">
    <location>
        <begin position="164"/>
        <end position="173"/>
    </location>
</feature>
<feature type="region of interest" description="Disordered" evidence="1">
    <location>
        <begin position="164"/>
        <end position="184"/>
    </location>
</feature>
<dbReference type="InterPro" id="IPR005543">
    <property type="entry name" value="PASTA_dom"/>
</dbReference>
<gene>
    <name evidence="3" type="ORF">I4J89_25755</name>
</gene>
<evidence type="ECO:0000313" key="3">
    <source>
        <dbReference type="EMBL" id="MBG0564860.1"/>
    </source>
</evidence>
<feature type="domain" description="PASTA" evidence="2">
    <location>
        <begin position="14"/>
        <end position="79"/>
    </location>
</feature>
<evidence type="ECO:0000313" key="4">
    <source>
        <dbReference type="Proteomes" id="UP000598146"/>
    </source>
</evidence>
<dbReference type="Pfam" id="PF03793">
    <property type="entry name" value="PASTA"/>
    <property type="match status" value="1"/>
</dbReference>
<evidence type="ECO:0000259" key="2">
    <source>
        <dbReference type="PROSITE" id="PS51178"/>
    </source>
</evidence>
<organism evidence="3 4">
    <name type="scientific">Actinoplanes aureus</name>
    <dbReference type="NCBI Taxonomy" id="2792083"/>
    <lineage>
        <taxon>Bacteria</taxon>
        <taxon>Bacillati</taxon>
        <taxon>Actinomycetota</taxon>
        <taxon>Actinomycetes</taxon>
        <taxon>Micromonosporales</taxon>
        <taxon>Micromonosporaceae</taxon>
        <taxon>Actinoplanes</taxon>
    </lineage>
</organism>
<dbReference type="Proteomes" id="UP000598146">
    <property type="component" value="Unassembled WGS sequence"/>
</dbReference>
<protein>
    <submittedName>
        <fullName evidence="3">PASTA domain-containing protein</fullName>
    </submittedName>
</protein>
<dbReference type="Gene3D" id="1.10.287.950">
    <property type="entry name" value="Methyl-accepting chemotaxis protein"/>
    <property type="match status" value="1"/>
</dbReference>
<proteinExistence type="predicted"/>
<comment type="caution">
    <text evidence="3">The sequence shown here is derived from an EMBL/GenBank/DDBJ whole genome shotgun (WGS) entry which is preliminary data.</text>
</comment>
<keyword evidence="4" id="KW-1185">Reference proteome</keyword>
<accession>A0A931C7I5</accession>
<dbReference type="SUPFAM" id="SSF54184">
    <property type="entry name" value="Penicillin-binding protein 2x (pbp-2x), c-terminal domain"/>
    <property type="match status" value="1"/>
</dbReference>
<dbReference type="CDD" id="cd06577">
    <property type="entry name" value="PASTA_pknB"/>
    <property type="match status" value="1"/>
</dbReference>
<name>A0A931C7I5_9ACTN</name>
<sequence length="184" mass="18859">MAISGVTIGSGVGGAVAVVVPDVRTRSEADAKTAITAAGLRPVVRQIETSGTAGTVFNQDPAGGTVRNKNSTVSIFIIKTPTAPPVDIGQRLDEIKTAVGEANTGIGQTKTAVDGVGTAVGEVKTAVDQANNSVGQLKDAVGLVETDANAAQRQQEILDKLNEISERLPKYEPPKATGTTARQK</sequence>
<dbReference type="RefSeq" id="WP_196416629.1">
    <property type="nucleotide sequence ID" value="NZ_JADQTO010000012.1"/>
</dbReference>
<dbReference type="EMBL" id="JADQTO010000012">
    <property type="protein sequence ID" value="MBG0564860.1"/>
    <property type="molecule type" value="Genomic_DNA"/>
</dbReference>